<organism evidence="3 4">
    <name type="scientific">Ophiocordyceps australis</name>
    <dbReference type="NCBI Taxonomy" id="1399860"/>
    <lineage>
        <taxon>Eukaryota</taxon>
        <taxon>Fungi</taxon>
        <taxon>Dikarya</taxon>
        <taxon>Ascomycota</taxon>
        <taxon>Pezizomycotina</taxon>
        <taxon>Sordariomycetes</taxon>
        <taxon>Hypocreomycetidae</taxon>
        <taxon>Hypocreales</taxon>
        <taxon>Ophiocordycipitaceae</taxon>
        <taxon>Ophiocordyceps</taxon>
    </lineage>
</organism>
<accession>A0A2C5Y6C3</accession>
<comment type="caution">
    <text evidence="3">The sequence shown here is derived from an EMBL/GenBank/DDBJ whole genome shotgun (WGS) entry which is preliminary data.</text>
</comment>
<dbReference type="GO" id="GO:0032541">
    <property type="term" value="C:cortical endoplasmic reticulum"/>
    <property type="evidence" value="ECO:0007669"/>
    <property type="project" value="TreeGrafter"/>
</dbReference>
<sequence length="433" mass="47928">MWWIISILFSFVFLCSIVLSIPVAFDVGGRDSGLAYSLSLFIYYMLYSAICIVTLETTRLGRAVSALLRLSQWLVIPVLMIWALSQFAVDAGSSTSWVERTLGSIWHSKNTSWTEWVFGRDGVLETLMLGSWDNSLRYAGPVFQLLEGFCTLLVIQATGQITRWLVNRGRSDTWVIVFLAFSGSIIASAVYFLWRVAQFPQISNLDATLIGITMTTAVFLCAYGIGSGRGSPVEGSLLFAYVVLCVYQIFTDYLPSDGMGQAESGSLVQPQLPPLPPIIMASYSTLVHILASLPLAMRSSLTFLYAAFQTITPSVIISLAYRLFVFYSATRIIPSVRDLGVRAMMEEPDFEDSETANKLLGILSWFSPSILVAVYTSLLLQHFSTNDGPDGWSLRGGDVGGGTWRWINVGLTMGLYGVELYLSRDGQEHWKVD</sequence>
<dbReference type="AlphaFoldDB" id="A0A2C5Y6C3"/>
<dbReference type="OrthoDB" id="5577218at2759"/>
<keyword evidence="1" id="KW-1133">Transmembrane helix</keyword>
<name>A0A2C5Y6C3_9HYPO</name>
<evidence type="ECO:0000313" key="3">
    <source>
        <dbReference type="EMBL" id="PHH64247.1"/>
    </source>
</evidence>
<feature type="signal peptide" evidence="2">
    <location>
        <begin position="1"/>
        <end position="20"/>
    </location>
</feature>
<feature type="transmembrane region" description="Helical" evidence="1">
    <location>
        <begin position="403"/>
        <end position="422"/>
    </location>
</feature>
<dbReference type="PANTHER" id="PTHR31726">
    <property type="entry name" value="PROTEIN ICE2"/>
    <property type="match status" value="1"/>
</dbReference>
<gene>
    <name evidence="3" type="ORF">CDD81_4861</name>
</gene>
<keyword evidence="1" id="KW-0812">Transmembrane</keyword>
<keyword evidence="1" id="KW-0472">Membrane</keyword>
<dbReference type="EMBL" id="NJET01000034">
    <property type="protein sequence ID" value="PHH64247.1"/>
    <property type="molecule type" value="Genomic_DNA"/>
</dbReference>
<evidence type="ECO:0000313" key="4">
    <source>
        <dbReference type="Proteomes" id="UP000226192"/>
    </source>
</evidence>
<protein>
    <recommendedName>
        <fullName evidence="5">ER membrane protein</fullName>
    </recommendedName>
</protein>
<feature type="transmembrane region" description="Helical" evidence="1">
    <location>
        <begin position="206"/>
        <end position="225"/>
    </location>
</feature>
<dbReference type="GO" id="GO:0048309">
    <property type="term" value="P:endoplasmic reticulum inheritance"/>
    <property type="evidence" value="ECO:0007669"/>
    <property type="project" value="TreeGrafter"/>
</dbReference>
<feature type="transmembrane region" description="Helical" evidence="1">
    <location>
        <begin position="237"/>
        <end position="254"/>
    </location>
</feature>
<dbReference type="Pfam" id="PF08426">
    <property type="entry name" value="ICE2"/>
    <property type="match status" value="1"/>
</dbReference>
<dbReference type="GO" id="GO:0097038">
    <property type="term" value="C:perinuclear endoplasmic reticulum"/>
    <property type="evidence" value="ECO:0007669"/>
    <property type="project" value="TreeGrafter"/>
</dbReference>
<feature type="transmembrane region" description="Helical" evidence="1">
    <location>
        <begin position="359"/>
        <end position="383"/>
    </location>
</feature>
<reference evidence="3 4" key="1">
    <citation type="submission" date="2017-06" db="EMBL/GenBank/DDBJ databases">
        <title>Ant-infecting Ophiocordyceps genomes reveal a high diversity of potential behavioral manipulation genes and a possible major role for enterotoxins.</title>
        <authorList>
            <person name="De Bekker C."/>
            <person name="Evans H.C."/>
            <person name="Brachmann A."/>
            <person name="Hughes D.P."/>
        </authorList>
    </citation>
    <scope>NUCLEOTIDE SEQUENCE [LARGE SCALE GENOMIC DNA]</scope>
    <source>
        <strain evidence="3 4">Map64</strain>
    </source>
</reference>
<evidence type="ECO:0000256" key="1">
    <source>
        <dbReference type="SAM" id="Phobius"/>
    </source>
</evidence>
<feature type="transmembrane region" description="Helical" evidence="1">
    <location>
        <begin position="67"/>
        <end position="89"/>
    </location>
</feature>
<dbReference type="GO" id="GO:0000921">
    <property type="term" value="P:septin ring assembly"/>
    <property type="evidence" value="ECO:0007669"/>
    <property type="project" value="TreeGrafter"/>
</dbReference>
<keyword evidence="4" id="KW-1185">Reference proteome</keyword>
<evidence type="ECO:0008006" key="5">
    <source>
        <dbReference type="Google" id="ProtNLM"/>
    </source>
</evidence>
<keyword evidence="2" id="KW-0732">Signal</keyword>
<dbReference type="Proteomes" id="UP000226192">
    <property type="component" value="Unassembled WGS sequence"/>
</dbReference>
<feature type="chain" id="PRO_5012971133" description="ER membrane protein" evidence="2">
    <location>
        <begin position="21"/>
        <end position="433"/>
    </location>
</feature>
<feature type="transmembrane region" description="Helical" evidence="1">
    <location>
        <begin position="36"/>
        <end position="55"/>
    </location>
</feature>
<dbReference type="PANTHER" id="PTHR31726:SF2">
    <property type="entry name" value="PROTEIN ICE2"/>
    <property type="match status" value="1"/>
</dbReference>
<dbReference type="InterPro" id="IPR013635">
    <property type="entry name" value="Ice2"/>
</dbReference>
<feature type="transmembrane region" description="Helical" evidence="1">
    <location>
        <begin position="303"/>
        <end position="327"/>
    </location>
</feature>
<feature type="transmembrane region" description="Helical" evidence="1">
    <location>
        <begin position="174"/>
        <end position="194"/>
    </location>
</feature>
<dbReference type="GO" id="GO:0005789">
    <property type="term" value="C:endoplasmic reticulum membrane"/>
    <property type="evidence" value="ECO:0007669"/>
    <property type="project" value="TreeGrafter"/>
</dbReference>
<dbReference type="STRING" id="1399860.A0A2C5Y6C3"/>
<evidence type="ECO:0000256" key="2">
    <source>
        <dbReference type="SAM" id="SignalP"/>
    </source>
</evidence>
<proteinExistence type="predicted"/>